<accession>A0A8S1VE75</accession>
<sequence>MFHAIEDGNNNRTYLKIKQRKKPLQSVPQDDDQEEQYFQNLEEQKQNDESVCFEFKRMTLSDELEETMEIVGSRKKNKQQLGDFYYICELNALKIQQSIISYRSTGKSERAEVQPQIEDNIYVQETSQDSFHLVQIDEINYINSLNFENYQIRRKAQKYKSKKSKKTSLSNLQILAKGISK</sequence>
<evidence type="ECO:0000313" key="1">
    <source>
        <dbReference type="EMBL" id="CAD8173166.1"/>
    </source>
</evidence>
<proteinExistence type="predicted"/>
<name>A0A8S1VE75_PAROT</name>
<comment type="caution">
    <text evidence="1">The sequence shown here is derived from an EMBL/GenBank/DDBJ whole genome shotgun (WGS) entry which is preliminary data.</text>
</comment>
<organism evidence="1 2">
    <name type="scientific">Paramecium octaurelia</name>
    <dbReference type="NCBI Taxonomy" id="43137"/>
    <lineage>
        <taxon>Eukaryota</taxon>
        <taxon>Sar</taxon>
        <taxon>Alveolata</taxon>
        <taxon>Ciliophora</taxon>
        <taxon>Intramacronucleata</taxon>
        <taxon>Oligohymenophorea</taxon>
        <taxon>Peniculida</taxon>
        <taxon>Parameciidae</taxon>
        <taxon>Paramecium</taxon>
    </lineage>
</organism>
<dbReference type="OMA" id="QECFHIV"/>
<evidence type="ECO:0000313" key="2">
    <source>
        <dbReference type="Proteomes" id="UP000683925"/>
    </source>
</evidence>
<dbReference type="OrthoDB" id="310398at2759"/>
<reference evidence="1" key="1">
    <citation type="submission" date="2021-01" db="EMBL/GenBank/DDBJ databases">
        <authorList>
            <consortium name="Genoscope - CEA"/>
            <person name="William W."/>
        </authorList>
    </citation>
    <scope>NUCLEOTIDE SEQUENCE</scope>
</reference>
<gene>
    <name evidence="1" type="ORF">POCTA_138.1.T0610176</name>
</gene>
<dbReference type="Proteomes" id="UP000683925">
    <property type="component" value="Unassembled WGS sequence"/>
</dbReference>
<protein>
    <submittedName>
        <fullName evidence="1">Uncharacterized protein</fullName>
    </submittedName>
</protein>
<dbReference type="EMBL" id="CAJJDP010000060">
    <property type="protein sequence ID" value="CAD8173166.1"/>
    <property type="molecule type" value="Genomic_DNA"/>
</dbReference>
<keyword evidence="2" id="KW-1185">Reference proteome</keyword>
<dbReference type="AlphaFoldDB" id="A0A8S1VE75"/>